<dbReference type="InParanoid" id="A0A1Y2B5T1"/>
<keyword evidence="5" id="KW-0347">Helicase</keyword>
<dbReference type="Pfam" id="PF00270">
    <property type="entry name" value="DEAD"/>
    <property type="match status" value="2"/>
</dbReference>
<dbReference type="Pfam" id="PF00271">
    <property type="entry name" value="Helicase_C"/>
    <property type="match status" value="1"/>
</dbReference>
<comment type="domain">
    <text evidence="5">The Q motif is unique to and characteristic of the DEAD box family of RNA helicases and controls ATP binding and hydrolysis.</text>
</comment>
<dbReference type="PROSITE" id="PS51194">
    <property type="entry name" value="HELICASE_CTER"/>
    <property type="match status" value="1"/>
</dbReference>
<feature type="domain" description="Helicase C-terminal" evidence="8">
    <location>
        <begin position="607"/>
        <end position="746"/>
    </location>
</feature>
<dbReference type="InterPro" id="IPR001650">
    <property type="entry name" value="Helicase_C-like"/>
</dbReference>
<evidence type="ECO:0000256" key="1">
    <source>
        <dbReference type="ARBA" id="ARBA00022741"/>
    </source>
</evidence>
<dbReference type="SMART" id="SM00490">
    <property type="entry name" value="HELICc"/>
    <property type="match status" value="1"/>
</dbReference>
<keyword evidence="1 5" id="KW-0547">Nucleotide-binding</keyword>
<keyword evidence="2 5" id="KW-0378">Hydrolase</keyword>
<evidence type="ECO:0000256" key="4">
    <source>
        <dbReference type="ARBA" id="ARBA00022884"/>
    </source>
</evidence>
<proteinExistence type="inferred from homology"/>
<protein>
    <recommendedName>
        <fullName evidence="5">ATP-dependent RNA helicase</fullName>
        <ecNumber evidence="5">3.6.4.13</ecNumber>
    </recommendedName>
</protein>
<dbReference type="InterPro" id="IPR011545">
    <property type="entry name" value="DEAD/DEAH_box_helicase_dom"/>
</dbReference>
<sequence length="752" mass="82462">MMLRSTQRTADIVSTVPPLRLVFARAFQGGTFKSNPQSRGGPKRSNDRRPSAAGPSSGAPVRRGLPVSASSLYGESSYRQEERPNKGHHPRTTNRQLAKLPIAQPLEPFTDKARHVRHPKSQPFTPQTYPLPKVTAETEALSSPKPFDSFLMIPKLLDLMHQKYGVTGKTTPVQSLSLNHFLPSFPAPARVLLGGETGSGKTLAYLLPLFHHLKTTDPKGLPANIGPFLTPEQRKRNEEILLPRSIVLSPTHELNRQSTAFAKTLCHHVKLSVVGMSDTKFSGVGYRTGPLDVLLGTGNSMRKVLGLDKEWSREEEDANPSWMQRDKRYWNDDSVQRKYAKGKQVLMRNLDRKAFVGVDNVDWVIIDEADVLLGPDFAAETLSILNHIHVTRPSANFVLVTATVPPSLMHLLRTDPLLSSIPFTQLVSPGMHKLPKMLEARFVPRSNSGNLLTDVAHELSRVIAEDGVARRLKGRAGEWVEKSKIIVFCNSDLKVKQLSQILDERGMSNLAWTGDNGVRIRGKNGVLGTFLLSPDSGLKRPPKKEKDVDEVDPILEQVDAEVDAILDAEAAAEAEADEDLSEEERDELLSLLNGGENSGQGNYEVIDGEEMLRQLDETADDDILTPESRLGEREPSSKISNIDVVSTPSASESSEGLLEAKTPRILITTSLLSRGLDFAPSVSTVVLVDKPKDVLDFVHRAGRAGRAGRPGRVVVFGMGDGKDKGKSAGRLGKGVEEVVGQVTTGRLHRRAT</sequence>
<comment type="catalytic activity">
    <reaction evidence="5">
        <text>ATP + H2O = ADP + phosphate + H(+)</text>
        <dbReference type="Rhea" id="RHEA:13065"/>
        <dbReference type="ChEBI" id="CHEBI:15377"/>
        <dbReference type="ChEBI" id="CHEBI:15378"/>
        <dbReference type="ChEBI" id="CHEBI:30616"/>
        <dbReference type="ChEBI" id="CHEBI:43474"/>
        <dbReference type="ChEBI" id="CHEBI:456216"/>
        <dbReference type="EC" id="3.6.4.13"/>
    </reaction>
</comment>
<evidence type="ECO:0000313" key="10">
    <source>
        <dbReference type="Proteomes" id="UP000193986"/>
    </source>
</evidence>
<dbReference type="InterPro" id="IPR014001">
    <property type="entry name" value="Helicase_ATP-bd"/>
</dbReference>
<keyword evidence="3 5" id="KW-0067">ATP-binding</keyword>
<comment type="caution">
    <text evidence="9">The sequence shown here is derived from an EMBL/GenBank/DDBJ whole genome shotgun (WGS) entry which is preliminary data.</text>
</comment>
<dbReference type="EC" id="3.6.4.13" evidence="5"/>
<feature type="region of interest" description="Disordered" evidence="6">
    <location>
        <begin position="30"/>
        <end position="100"/>
    </location>
</feature>
<accession>A0A1Y2B5T1</accession>
<feature type="domain" description="Helicase ATP-binding" evidence="7">
    <location>
        <begin position="182"/>
        <end position="422"/>
    </location>
</feature>
<dbReference type="GO" id="GO:0016787">
    <property type="term" value="F:hydrolase activity"/>
    <property type="evidence" value="ECO:0007669"/>
    <property type="project" value="UniProtKB-KW"/>
</dbReference>
<reference evidence="9 10" key="1">
    <citation type="submission" date="2016-07" db="EMBL/GenBank/DDBJ databases">
        <title>Pervasive Adenine N6-methylation of Active Genes in Fungi.</title>
        <authorList>
            <consortium name="DOE Joint Genome Institute"/>
            <person name="Mondo S.J."/>
            <person name="Dannebaum R.O."/>
            <person name="Kuo R.C."/>
            <person name="Labutti K."/>
            <person name="Haridas S."/>
            <person name="Kuo A."/>
            <person name="Salamov A."/>
            <person name="Ahrendt S.R."/>
            <person name="Lipzen A."/>
            <person name="Sullivan W."/>
            <person name="Andreopoulos W.B."/>
            <person name="Clum A."/>
            <person name="Lindquist E."/>
            <person name="Daum C."/>
            <person name="Ramamoorthy G.K."/>
            <person name="Gryganskyi A."/>
            <person name="Culley D."/>
            <person name="Magnuson J.K."/>
            <person name="James T.Y."/>
            <person name="O'Malley M.A."/>
            <person name="Stajich J.E."/>
            <person name="Spatafora J.W."/>
            <person name="Visel A."/>
            <person name="Grigoriev I.V."/>
        </authorList>
    </citation>
    <scope>NUCLEOTIDE SEQUENCE [LARGE SCALE GENOMIC DNA]</scope>
    <source>
        <strain evidence="9 10">68-887.2</strain>
    </source>
</reference>
<keyword evidence="4 5" id="KW-0694">RNA-binding</keyword>
<dbReference type="STRING" id="71784.A0A1Y2B5T1"/>
<evidence type="ECO:0000259" key="8">
    <source>
        <dbReference type="PROSITE" id="PS51194"/>
    </source>
</evidence>
<dbReference type="Proteomes" id="UP000193986">
    <property type="component" value="Unassembled WGS sequence"/>
</dbReference>
<feature type="region of interest" description="Disordered" evidence="6">
    <location>
        <begin position="626"/>
        <end position="647"/>
    </location>
</feature>
<organism evidence="9 10">
    <name type="scientific">Naematelia encephala</name>
    <dbReference type="NCBI Taxonomy" id="71784"/>
    <lineage>
        <taxon>Eukaryota</taxon>
        <taxon>Fungi</taxon>
        <taxon>Dikarya</taxon>
        <taxon>Basidiomycota</taxon>
        <taxon>Agaricomycotina</taxon>
        <taxon>Tremellomycetes</taxon>
        <taxon>Tremellales</taxon>
        <taxon>Naemateliaceae</taxon>
        <taxon>Naematelia</taxon>
    </lineage>
</organism>
<dbReference type="PROSITE" id="PS51192">
    <property type="entry name" value="HELICASE_ATP_BIND_1"/>
    <property type="match status" value="1"/>
</dbReference>
<evidence type="ECO:0000256" key="2">
    <source>
        <dbReference type="ARBA" id="ARBA00022801"/>
    </source>
</evidence>
<dbReference type="GO" id="GO:0003723">
    <property type="term" value="F:RNA binding"/>
    <property type="evidence" value="ECO:0007669"/>
    <property type="project" value="UniProtKB-UniRule"/>
</dbReference>
<dbReference type="SMART" id="SM00487">
    <property type="entry name" value="DEXDc"/>
    <property type="match status" value="1"/>
</dbReference>
<comment type="function">
    <text evidence="5">RNA helicase.</text>
</comment>
<dbReference type="InterPro" id="IPR027417">
    <property type="entry name" value="P-loop_NTPase"/>
</dbReference>
<evidence type="ECO:0000313" key="9">
    <source>
        <dbReference type="EMBL" id="ORY30199.1"/>
    </source>
</evidence>
<dbReference type="SUPFAM" id="SSF52540">
    <property type="entry name" value="P-loop containing nucleoside triphosphate hydrolases"/>
    <property type="match status" value="2"/>
</dbReference>
<dbReference type="PANTHER" id="PTHR24031">
    <property type="entry name" value="RNA HELICASE"/>
    <property type="match status" value="1"/>
</dbReference>
<dbReference type="AlphaFoldDB" id="A0A1Y2B5T1"/>
<dbReference type="GO" id="GO:0005524">
    <property type="term" value="F:ATP binding"/>
    <property type="evidence" value="ECO:0007669"/>
    <property type="project" value="UniProtKB-UniRule"/>
</dbReference>
<gene>
    <name evidence="9" type="ORF">BCR39DRAFT_529941</name>
</gene>
<dbReference type="OrthoDB" id="10256233at2759"/>
<dbReference type="EMBL" id="MCFC01000021">
    <property type="protein sequence ID" value="ORY30199.1"/>
    <property type="molecule type" value="Genomic_DNA"/>
</dbReference>
<evidence type="ECO:0000256" key="5">
    <source>
        <dbReference type="RuleBase" id="RU365068"/>
    </source>
</evidence>
<dbReference type="Gene3D" id="3.40.50.300">
    <property type="entry name" value="P-loop containing nucleotide triphosphate hydrolases"/>
    <property type="match status" value="2"/>
</dbReference>
<evidence type="ECO:0000256" key="3">
    <source>
        <dbReference type="ARBA" id="ARBA00022840"/>
    </source>
</evidence>
<keyword evidence="10" id="KW-1185">Reference proteome</keyword>
<feature type="compositionally biased region" description="Polar residues" evidence="6">
    <location>
        <begin position="637"/>
        <end position="647"/>
    </location>
</feature>
<dbReference type="GO" id="GO:0003724">
    <property type="term" value="F:RNA helicase activity"/>
    <property type="evidence" value="ECO:0007669"/>
    <property type="project" value="UniProtKB-EC"/>
</dbReference>
<name>A0A1Y2B5T1_9TREE</name>
<evidence type="ECO:0000256" key="6">
    <source>
        <dbReference type="SAM" id="MobiDB-lite"/>
    </source>
</evidence>
<comment type="similarity">
    <text evidence="5">Belongs to the DEAD box helicase family.</text>
</comment>
<evidence type="ECO:0000259" key="7">
    <source>
        <dbReference type="PROSITE" id="PS51192"/>
    </source>
</evidence>